<protein>
    <submittedName>
        <fullName evidence="2">Uncharacterized protein</fullName>
    </submittedName>
</protein>
<feature type="region of interest" description="Disordered" evidence="1">
    <location>
        <begin position="283"/>
        <end position="319"/>
    </location>
</feature>
<sequence>MSSPPRSSPPRPTPPPRSPGRQAVSGPRRPTPPRRFVPDDSLFTASYSLIGDNSSTDDDRYFKASTQLPTPVEAVQCTRMWIPAARLSAEHSTDEILQSLAGDSQPAIWQAHRASLRDFVRIPHQGISFLCTSDAALHSLGGLALQVCGSTVHIRKYSKYDKLYFVDLTRLPGDVPDRAIYNWFVNRGSRPVLITPTYVAGELKSRDRTVYFHAVQCPSGLFLENGEPLREIYFDPEDKPCFVQHRLRKLNRVKPPSLRRVATSREIPLDDFDDAAMEIDDVASRSSNTGGPPPGDSISAAVRASKERPHTSPATTRSPTTLLILDSVEADAPTWKLIQASRRGIMQDAGPVCEPTGLMPCSLAEISDDSSALKYSTMVDVYNTYDVLTDSGFDDSQPPDVDITVYDEHLNSVAGFTEDSELVNRCAAHALMGARKLKPKRQQLSALELDALIAEFVTKDVMNYSSHDDLLAAIQVQPAYLRHLYKLPAEWLERTYRTHAVFRASRGVRLPDGQNDILSYLQSKFDAPGASMTQLFNSVFPTDEARRAALAWSKCDLFLMIFAPGIYFDPVKLAMLMPGNYSCTRLRLTPFLLWSDLNLQCVTQTDVLAVFLTDRRTPDDVRLSIQALKDTPLPAVATASSQVVPAQL</sequence>
<proteinExistence type="predicted"/>
<feature type="region of interest" description="Disordered" evidence="1">
    <location>
        <begin position="1"/>
        <end position="39"/>
    </location>
</feature>
<gene>
    <name evidence="2" type="ORF">PM001_LOCUS19407</name>
</gene>
<evidence type="ECO:0000313" key="3">
    <source>
        <dbReference type="Proteomes" id="UP001162060"/>
    </source>
</evidence>
<reference evidence="2" key="1">
    <citation type="submission" date="2024-01" db="EMBL/GenBank/DDBJ databases">
        <authorList>
            <person name="Webb A."/>
        </authorList>
    </citation>
    <scope>NUCLEOTIDE SEQUENCE</scope>
    <source>
        <strain evidence="2">Pm1</strain>
    </source>
</reference>
<name>A0AAV1UJG9_9STRA</name>
<evidence type="ECO:0000256" key="1">
    <source>
        <dbReference type="SAM" id="MobiDB-lite"/>
    </source>
</evidence>
<dbReference type="AlphaFoldDB" id="A0AAV1UJG9"/>
<comment type="caution">
    <text evidence="2">The sequence shown here is derived from an EMBL/GenBank/DDBJ whole genome shotgun (WGS) entry which is preliminary data.</text>
</comment>
<dbReference type="EMBL" id="CAKLBY020000201">
    <property type="protein sequence ID" value="CAK7934257.1"/>
    <property type="molecule type" value="Genomic_DNA"/>
</dbReference>
<feature type="compositionally biased region" description="Pro residues" evidence="1">
    <location>
        <begin position="1"/>
        <end position="18"/>
    </location>
</feature>
<accession>A0AAV1UJG9</accession>
<evidence type="ECO:0000313" key="2">
    <source>
        <dbReference type="EMBL" id="CAK7934257.1"/>
    </source>
</evidence>
<dbReference type="Proteomes" id="UP001162060">
    <property type="component" value="Unassembled WGS sequence"/>
</dbReference>
<organism evidence="2 3">
    <name type="scientific">Peronospora matthiolae</name>
    <dbReference type="NCBI Taxonomy" id="2874970"/>
    <lineage>
        <taxon>Eukaryota</taxon>
        <taxon>Sar</taxon>
        <taxon>Stramenopiles</taxon>
        <taxon>Oomycota</taxon>
        <taxon>Peronosporomycetes</taxon>
        <taxon>Peronosporales</taxon>
        <taxon>Peronosporaceae</taxon>
        <taxon>Peronospora</taxon>
    </lineage>
</organism>